<gene>
    <name evidence="1" type="ORF">B0174_08190</name>
</gene>
<keyword evidence="2" id="KW-1185">Reference proteome</keyword>
<protein>
    <submittedName>
        <fullName evidence="1">Uncharacterized protein</fullName>
    </submittedName>
</protein>
<dbReference type="OrthoDB" id="5324665at2"/>
<evidence type="ECO:0000313" key="2">
    <source>
        <dbReference type="Proteomes" id="UP000251135"/>
    </source>
</evidence>
<sequence>MEISSNNLLNKDILQVNKFDNVKQENLKDKDSEQLKKVCNDFESFFLNQIMDVSLRSTNIAGEGAGSDIIKGMYTQSIADSATGGLGISNMLYEFLTQNNK</sequence>
<evidence type="ECO:0000313" key="1">
    <source>
        <dbReference type="EMBL" id="PUE64010.1"/>
    </source>
</evidence>
<dbReference type="AlphaFoldDB" id="A0A363CY29"/>
<dbReference type="Proteomes" id="UP000251135">
    <property type="component" value="Unassembled WGS sequence"/>
</dbReference>
<dbReference type="RefSeq" id="WP_108559552.1">
    <property type="nucleotide sequence ID" value="NZ_MUXE01000011.1"/>
</dbReference>
<proteinExistence type="predicted"/>
<organism evidence="1 2">
    <name type="scientific">Arcobacter caeni</name>
    <dbReference type="NCBI Taxonomy" id="1912877"/>
    <lineage>
        <taxon>Bacteria</taxon>
        <taxon>Pseudomonadati</taxon>
        <taxon>Campylobacterota</taxon>
        <taxon>Epsilonproteobacteria</taxon>
        <taxon>Campylobacterales</taxon>
        <taxon>Arcobacteraceae</taxon>
        <taxon>Arcobacter</taxon>
    </lineage>
</organism>
<name>A0A363CY29_9BACT</name>
<dbReference type="EMBL" id="MUXE01000011">
    <property type="protein sequence ID" value="PUE64010.1"/>
    <property type="molecule type" value="Genomic_DNA"/>
</dbReference>
<comment type="caution">
    <text evidence="1">The sequence shown here is derived from an EMBL/GenBank/DDBJ whole genome shotgun (WGS) entry which is preliminary data.</text>
</comment>
<reference evidence="1 2" key="1">
    <citation type="submission" date="2017-02" db="EMBL/GenBank/DDBJ databases">
        <title>Arcobacter caeni sp. nov, a new Arcobacter species isolated from reclaimed water.</title>
        <authorList>
            <person name="Figueras M.J."/>
            <person name="Perez-Cataluna A."/>
            <person name="Salas-Masso N."/>
        </authorList>
    </citation>
    <scope>NUCLEOTIDE SEQUENCE [LARGE SCALE GENOMIC DNA]</scope>
    <source>
        <strain evidence="1 2">RW17-10</strain>
    </source>
</reference>
<accession>A0A363CY29</accession>